<reference evidence="2" key="1">
    <citation type="submission" date="2018-05" db="EMBL/GenBank/DDBJ databases">
        <authorList>
            <person name="Lanie J.A."/>
            <person name="Ng W.-L."/>
            <person name="Kazmierczak K.M."/>
            <person name="Andrzejewski T.M."/>
            <person name="Davidsen T.M."/>
            <person name="Wayne K.J."/>
            <person name="Tettelin H."/>
            <person name="Glass J.I."/>
            <person name="Rusch D."/>
            <person name="Podicherti R."/>
            <person name="Tsui H.-C.T."/>
            <person name="Winkler M.E."/>
        </authorList>
    </citation>
    <scope>NUCLEOTIDE SEQUENCE</scope>
</reference>
<organism evidence="2">
    <name type="scientific">marine metagenome</name>
    <dbReference type="NCBI Taxonomy" id="408172"/>
    <lineage>
        <taxon>unclassified sequences</taxon>
        <taxon>metagenomes</taxon>
        <taxon>ecological metagenomes</taxon>
    </lineage>
</organism>
<sequence>YNDAIERVVDFGIDCIEHGGPMTEKTIEKIAKKNIPICTTFSPVVMQSKPEIARKYLIPEWKIEERQKLVKDKARFESLIKASKAGIDIVFGTDAGSPVVPHDAIVPEMKFMVDIGLVKNNIQAIQSATIKAAKLNKVEDKIGSLEVGKEADFIIVNGKPDQNLDDLEKVEQVFINGKKMI</sequence>
<dbReference type="GO" id="GO:0016810">
    <property type="term" value="F:hydrolase activity, acting on carbon-nitrogen (but not peptide) bonds"/>
    <property type="evidence" value="ECO:0007669"/>
    <property type="project" value="InterPro"/>
</dbReference>
<dbReference type="AlphaFoldDB" id="A0A382YP61"/>
<feature type="domain" description="Amidohydrolase-related" evidence="1">
    <location>
        <begin position="15"/>
        <end position="178"/>
    </location>
</feature>
<dbReference type="InterPro" id="IPR051781">
    <property type="entry name" value="Metallo-dep_Hydrolase"/>
</dbReference>
<name>A0A382YP61_9ZZZZ</name>
<evidence type="ECO:0000259" key="1">
    <source>
        <dbReference type="Pfam" id="PF01979"/>
    </source>
</evidence>
<dbReference type="Pfam" id="PF01979">
    <property type="entry name" value="Amidohydro_1"/>
    <property type="match status" value="1"/>
</dbReference>
<dbReference type="SUPFAM" id="SSF51556">
    <property type="entry name" value="Metallo-dependent hydrolases"/>
    <property type="match status" value="1"/>
</dbReference>
<dbReference type="PANTHER" id="PTHR43135">
    <property type="entry name" value="ALPHA-D-RIBOSE 1-METHYLPHOSPHONATE 5-TRIPHOSPHATE DIPHOSPHATASE"/>
    <property type="match status" value="1"/>
</dbReference>
<protein>
    <recommendedName>
        <fullName evidence="1">Amidohydrolase-related domain-containing protein</fullName>
    </recommendedName>
</protein>
<accession>A0A382YP61</accession>
<dbReference type="InterPro" id="IPR011059">
    <property type="entry name" value="Metal-dep_hydrolase_composite"/>
</dbReference>
<gene>
    <name evidence="2" type="ORF">METZ01_LOCUS437857</name>
</gene>
<dbReference type="Gene3D" id="3.20.20.140">
    <property type="entry name" value="Metal-dependent hydrolases"/>
    <property type="match status" value="1"/>
</dbReference>
<dbReference type="PANTHER" id="PTHR43135:SF3">
    <property type="entry name" value="ALPHA-D-RIBOSE 1-METHYLPHOSPHONATE 5-TRIPHOSPHATE DIPHOSPHATASE"/>
    <property type="match status" value="1"/>
</dbReference>
<proteinExistence type="predicted"/>
<dbReference type="InterPro" id="IPR006680">
    <property type="entry name" value="Amidohydro-rel"/>
</dbReference>
<dbReference type="Gene3D" id="2.30.40.10">
    <property type="entry name" value="Urease, subunit C, domain 1"/>
    <property type="match status" value="1"/>
</dbReference>
<feature type="non-terminal residue" evidence="2">
    <location>
        <position position="1"/>
    </location>
</feature>
<evidence type="ECO:0000313" key="2">
    <source>
        <dbReference type="EMBL" id="SVD85003.1"/>
    </source>
</evidence>
<dbReference type="EMBL" id="UINC01177388">
    <property type="protein sequence ID" value="SVD85003.1"/>
    <property type="molecule type" value="Genomic_DNA"/>
</dbReference>
<dbReference type="SUPFAM" id="SSF51338">
    <property type="entry name" value="Composite domain of metallo-dependent hydrolases"/>
    <property type="match status" value="1"/>
</dbReference>
<dbReference type="InterPro" id="IPR032466">
    <property type="entry name" value="Metal_Hydrolase"/>
</dbReference>